<dbReference type="EMBL" id="JAEAOA010000364">
    <property type="protein sequence ID" value="KAK3591846.1"/>
    <property type="molecule type" value="Genomic_DNA"/>
</dbReference>
<dbReference type="GO" id="GO:0007186">
    <property type="term" value="P:G protein-coupled receptor signaling pathway"/>
    <property type="evidence" value="ECO:0007669"/>
    <property type="project" value="InterPro"/>
</dbReference>
<proteinExistence type="inferred from homology"/>
<evidence type="ECO:0000256" key="4">
    <source>
        <dbReference type="ARBA" id="ARBA00022481"/>
    </source>
</evidence>
<evidence type="ECO:0000256" key="6">
    <source>
        <dbReference type="ARBA" id="ARBA00023224"/>
    </source>
</evidence>
<dbReference type="Gene3D" id="4.10.260.10">
    <property type="entry name" value="Transducin (heterotrimeric G protein), gamma chain"/>
    <property type="match status" value="1"/>
</dbReference>
<dbReference type="Proteomes" id="UP001195483">
    <property type="component" value="Unassembled WGS sequence"/>
</dbReference>
<keyword evidence="4" id="KW-0488">Methylation</keyword>
<dbReference type="Pfam" id="PF00631">
    <property type="entry name" value="G-gamma"/>
    <property type="match status" value="1"/>
</dbReference>
<gene>
    <name evidence="11" type="ORF">CHS0354_005042</name>
</gene>
<dbReference type="InterPro" id="IPR015898">
    <property type="entry name" value="G-protein_gamma-like_dom"/>
</dbReference>
<evidence type="ECO:0000259" key="10">
    <source>
        <dbReference type="PROSITE" id="PS50058"/>
    </source>
</evidence>
<sequence length="66" mass="7478">MSSQIQNLQKQLAQLRQEASVQRIPVSQAIEEILKYTSQHAQDDALVVGVNQSDNPFRDQKNCIIL</sequence>
<comment type="subunit">
    <text evidence="9">G proteins are composed of 3 units; alpha, beta and gamma.</text>
</comment>
<evidence type="ECO:0000256" key="8">
    <source>
        <dbReference type="ARBA" id="ARBA00023289"/>
    </source>
</evidence>
<evidence type="ECO:0000313" key="11">
    <source>
        <dbReference type="EMBL" id="KAK3591846.1"/>
    </source>
</evidence>
<comment type="subcellular location">
    <subcellularLocation>
        <location evidence="1 9">Cell membrane</location>
        <topology evidence="1 9">Lipid-anchor</topology>
        <orientation evidence="1 9">Cytoplasmic side</orientation>
    </subcellularLocation>
</comment>
<dbReference type="FunFam" id="4.10.260.10:FF:000001">
    <property type="entry name" value="Guanine nucleotide-binding protein subunit gamma"/>
    <property type="match status" value="1"/>
</dbReference>
<evidence type="ECO:0000256" key="1">
    <source>
        <dbReference type="ARBA" id="ARBA00004342"/>
    </source>
</evidence>
<dbReference type="AlphaFoldDB" id="A0AAE0SGZ2"/>
<dbReference type="GO" id="GO:0005834">
    <property type="term" value="C:heterotrimeric G-protein complex"/>
    <property type="evidence" value="ECO:0007669"/>
    <property type="project" value="InterPro"/>
</dbReference>
<dbReference type="SUPFAM" id="SSF48670">
    <property type="entry name" value="Transducin (heterotrimeric G protein), gamma chain"/>
    <property type="match status" value="1"/>
</dbReference>
<dbReference type="SMART" id="SM01224">
    <property type="entry name" value="G_gamma"/>
    <property type="match status" value="1"/>
</dbReference>
<keyword evidence="3 9" id="KW-1003">Cell membrane</keyword>
<dbReference type="PROSITE" id="PS50058">
    <property type="entry name" value="G_PROTEIN_GAMMA"/>
    <property type="match status" value="1"/>
</dbReference>
<dbReference type="GO" id="GO:0031681">
    <property type="term" value="F:G-protein beta-subunit binding"/>
    <property type="evidence" value="ECO:0007669"/>
    <property type="project" value="InterPro"/>
</dbReference>
<evidence type="ECO:0000256" key="7">
    <source>
        <dbReference type="ARBA" id="ARBA00023288"/>
    </source>
</evidence>
<evidence type="ECO:0000313" key="12">
    <source>
        <dbReference type="Proteomes" id="UP001195483"/>
    </source>
</evidence>
<reference evidence="11" key="1">
    <citation type="journal article" date="2021" name="Genome Biol. Evol.">
        <title>A High-Quality Reference Genome for a Parasitic Bivalve with Doubly Uniparental Inheritance (Bivalvia: Unionida).</title>
        <authorList>
            <person name="Smith C.H."/>
        </authorList>
    </citation>
    <scope>NUCLEOTIDE SEQUENCE</scope>
    <source>
        <strain evidence="11">CHS0354</strain>
    </source>
</reference>
<dbReference type="PANTHER" id="PTHR13809">
    <property type="entry name" value="GUANINE NUCLEOTIDE-BINDING PROTEIN GAMMA SUBUNIT"/>
    <property type="match status" value="1"/>
</dbReference>
<accession>A0AAE0SGZ2</accession>
<dbReference type="SMART" id="SM00224">
    <property type="entry name" value="GGL"/>
    <property type="match status" value="1"/>
</dbReference>
<evidence type="ECO:0000256" key="5">
    <source>
        <dbReference type="ARBA" id="ARBA00023136"/>
    </source>
</evidence>
<comment type="similarity">
    <text evidence="2 9">Belongs to the G protein gamma family.</text>
</comment>
<dbReference type="CDD" id="cd00068">
    <property type="entry name" value="GGL"/>
    <property type="match status" value="1"/>
</dbReference>
<feature type="domain" description="G protein gamma" evidence="10">
    <location>
        <begin position="1"/>
        <end position="66"/>
    </location>
</feature>
<evidence type="ECO:0000256" key="3">
    <source>
        <dbReference type="ARBA" id="ARBA00022475"/>
    </source>
</evidence>
<protein>
    <recommendedName>
        <fullName evidence="9">Guanine nucleotide-binding protein subunit gamma</fullName>
    </recommendedName>
</protein>
<reference evidence="11" key="2">
    <citation type="journal article" date="2021" name="Genome Biol. Evol.">
        <title>Developing a high-quality reference genome for a parasitic bivalve with doubly uniparental inheritance (Bivalvia: Unionida).</title>
        <authorList>
            <person name="Smith C.H."/>
        </authorList>
    </citation>
    <scope>NUCLEOTIDE SEQUENCE</scope>
    <source>
        <strain evidence="11">CHS0354</strain>
        <tissue evidence="11">Mantle</tissue>
    </source>
</reference>
<comment type="caution">
    <text evidence="11">The sequence shown here is derived from an EMBL/GenBank/DDBJ whole genome shotgun (WGS) entry which is preliminary data.</text>
</comment>
<comment type="function">
    <text evidence="9">Guanine nucleotide-binding proteins (G proteins) are involved as a modulator or transducer in various transmembrane signaling systems. The beta and gamma chains are required for the GTPase activity, for replacement of GDP by GTP, and for G protein-effector interaction.</text>
</comment>
<dbReference type="InterPro" id="IPR001770">
    <property type="entry name" value="G-protein_gamma"/>
</dbReference>
<organism evidence="11 12">
    <name type="scientific">Potamilus streckersoni</name>
    <dbReference type="NCBI Taxonomy" id="2493646"/>
    <lineage>
        <taxon>Eukaryota</taxon>
        <taxon>Metazoa</taxon>
        <taxon>Spiralia</taxon>
        <taxon>Lophotrochozoa</taxon>
        <taxon>Mollusca</taxon>
        <taxon>Bivalvia</taxon>
        <taxon>Autobranchia</taxon>
        <taxon>Heteroconchia</taxon>
        <taxon>Palaeoheterodonta</taxon>
        <taxon>Unionida</taxon>
        <taxon>Unionoidea</taxon>
        <taxon>Unionidae</taxon>
        <taxon>Ambleminae</taxon>
        <taxon>Lampsilini</taxon>
        <taxon>Potamilus</taxon>
    </lineage>
</organism>
<name>A0AAE0SGZ2_9BIVA</name>
<keyword evidence="5 9" id="KW-0472">Membrane</keyword>
<dbReference type="InterPro" id="IPR036284">
    <property type="entry name" value="GGL_sf"/>
</dbReference>
<keyword evidence="7 9" id="KW-0449">Lipoprotein</keyword>
<keyword evidence="6 9" id="KW-0807">Transducer</keyword>
<evidence type="ECO:0000256" key="9">
    <source>
        <dbReference type="RuleBase" id="RU004973"/>
    </source>
</evidence>
<keyword evidence="8" id="KW-0636">Prenylation</keyword>
<evidence type="ECO:0000256" key="2">
    <source>
        <dbReference type="ARBA" id="ARBA00007431"/>
    </source>
</evidence>
<dbReference type="PRINTS" id="PR00321">
    <property type="entry name" value="GPROTEING"/>
</dbReference>
<keyword evidence="12" id="KW-1185">Reference proteome</keyword>
<reference evidence="11" key="3">
    <citation type="submission" date="2023-05" db="EMBL/GenBank/DDBJ databases">
        <authorList>
            <person name="Smith C.H."/>
        </authorList>
    </citation>
    <scope>NUCLEOTIDE SEQUENCE</scope>
    <source>
        <strain evidence="11">CHS0354</strain>
        <tissue evidence="11">Mantle</tissue>
    </source>
</reference>